<keyword evidence="2" id="KW-0732">Signal</keyword>
<dbReference type="InterPro" id="IPR050490">
    <property type="entry name" value="Bact_solute-bd_prot1"/>
</dbReference>
<dbReference type="RefSeq" id="WP_017834509.1">
    <property type="nucleotide sequence ID" value="NZ_JSUH01000015.1"/>
</dbReference>
<sequence length="433" mass="46652">MELSRRTVLRGGLGVGASLALGACGRTSLDAAAGEPVRLTYWSWLKGLDKVTDIWNAKNPHVQVETVWIKSGNQGGYQKLFSALASGGGPDLAHVELRQASAFMMVDGLVDMTQYGADAVTDRFEASVLNQVTFNGGVYGLPQDSGPTAFFYRTDVMEAIGAEPPATWEDWAAVAREYRAADRYLECFPIADGGYFCAYAMQAGANWFQIDGDSWVIDMTDDATLEVAAFFDRAIDENLVNVSISPFSPGWFAAAGTGQLGAITSASWADELIKGVGGTEGLWRVAPMPRWTGGFGSAQLGGSTVATMSSSRHPQEATDFAMWMTTDPEAIDAQILHCGIGWSPVSDYIGTPRLQPSEFFGGQNYNTEVFVPAAQQQNPNWSWAPTTQQVFNVLSDGFRTKLTDGVPLVDSCRAAQDATVRMLKNKGLNVRAA</sequence>
<dbReference type="InterPro" id="IPR006311">
    <property type="entry name" value="TAT_signal"/>
</dbReference>
<evidence type="ECO:0000313" key="7">
    <source>
        <dbReference type="Proteomes" id="UP000030466"/>
    </source>
</evidence>
<name>A0A0A6YB43_KOCRO</name>
<keyword evidence="7" id="KW-1185">Reference proteome</keyword>
<protein>
    <submittedName>
        <fullName evidence="6">ABC transporter substrate-binding protein</fullName>
    </submittedName>
</protein>
<keyword evidence="3" id="KW-0472">Membrane</keyword>
<comment type="caution">
    <text evidence="6">The sequence shown here is derived from an EMBL/GenBank/DDBJ whole genome shotgun (WGS) entry which is preliminary data.</text>
</comment>
<evidence type="ECO:0000256" key="4">
    <source>
        <dbReference type="ARBA" id="ARBA00023139"/>
    </source>
</evidence>
<keyword evidence="5" id="KW-0449">Lipoprotein</keyword>
<evidence type="ECO:0000313" key="6">
    <source>
        <dbReference type="EMBL" id="KHD96577.1"/>
    </source>
</evidence>
<dbReference type="PROSITE" id="PS51318">
    <property type="entry name" value="TAT"/>
    <property type="match status" value="1"/>
</dbReference>
<dbReference type="InterPro" id="IPR006059">
    <property type="entry name" value="SBP"/>
</dbReference>
<dbReference type="Proteomes" id="UP000030466">
    <property type="component" value="Unassembled WGS sequence"/>
</dbReference>
<keyword evidence="4" id="KW-0564">Palmitate</keyword>
<dbReference type="AlphaFoldDB" id="A0A0A6YB43"/>
<dbReference type="PANTHER" id="PTHR43649">
    <property type="entry name" value="ARABINOSE-BINDING PROTEIN-RELATED"/>
    <property type="match status" value="1"/>
</dbReference>
<dbReference type="SUPFAM" id="SSF53850">
    <property type="entry name" value="Periplasmic binding protein-like II"/>
    <property type="match status" value="1"/>
</dbReference>
<dbReference type="EMBL" id="JSUH01000015">
    <property type="protein sequence ID" value="KHD96577.1"/>
    <property type="molecule type" value="Genomic_DNA"/>
</dbReference>
<keyword evidence="1" id="KW-1003">Cell membrane</keyword>
<gene>
    <name evidence="6" type="ORF">GY22_14905</name>
</gene>
<organism evidence="6 7">
    <name type="scientific">Kocuria rosea subsp. polaris</name>
    <dbReference type="NCBI Taxonomy" id="136273"/>
    <lineage>
        <taxon>Bacteria</taxon>
        <taxon>Bacillati</taxon>
        <taxon>Actinomycetota</taxon>
        <taxon>Actinomycetes</taxon>
        <taxon>Micrococcales</taxon>
        <taxon>Micrococcaceae</taxon>
        <taxon>Kocuria</taxon>
    </lineage>
</organism>
<accession>A0A0A6YB43</accession>
<dbReference type="Gene3D" id="3.40.190.10">
    <property type="entry name" value="Periplasmic binding protein-like II"/>
    <property type="match status" value="1"/>
</dbReference>
<dbReference type="PANTHER" id="PTHR43649:SF33">
    <property type="entry name" value="POLYGALACTURONAN_RHAMNOGALACTURONAN-BINDING PROTEIN YTCQ"/>
    <property type="match status" value="1"/>
</dbReference>
<evidence type="ECO:0000256" key="1">
    <source>
        <dbReference type="ARBA" id="ARBA00022475"/>
    </source>
</evidence>
<proteinExistence type="predicted"/>
<evidence type="ECO:0000256" key="2">
    <source>
        <dbReference type="ARBA" id="ARBA00022729"/>
    </source>
</evidence>
<dbReference type="Pfam" id="PF01547">
    <property type="entry name" value="SBP_bac_1"/>
    <property type="match status" value="1"/>
</dbReference>
<reference evidence="6 7" key="1">
    <citation type="journal article" date="2003" name="Int. J. Syst. Evol. Microbiol.">
        <title>Kocuria polaris sp. nov., an orange-pigmented psychrophilic bacterium isolated from an Antarctic cyanobacterial mat sample.</title>
        <authorList>
            <person name="Reddy G.S."/>
            <person name="Prakash J.S."/>
            <person name="Prabahar V."/>
            <person name="Matsumoto G.I."/>
            <person name="Stackebrandt E."/>
            <person name="Shivaji S."/>
        </authorList>
    </citation>
    <scope>NUCLEOTIDE SEQUENCE [LARGE SCALE GENOMIC DNA]</scope>
    <source>
        <strain evidence="6 7">CMS 76or</strain>
    </source>
</reference>
<evidence type="ECO:0000256" key="3">
    <source>
        <dbReference type="ARBA" id="ARBA00023136"/>
    </source>
</evidence>
<dbReference type="PROSITE" id="PS51257">
    <property type="entry name" value="PROKAR_LIPOPROTEIN"/>
    <property type="match status" value="1"/>
</dbReference>
<evidence type="ECO:0000256" key="5">
    <source>
        <dbReference type="ARBA" id="ARBA00023288"/>
    </source>
</evidence>